<feature type="region of interest" description="Disordered" evidence="1">
    <location>
        <begin position="1"/>
        <end position="29"/>
    </location>
</feature>
<dbReference type="AlphaFoldDB" id="A0A1C1CIQ5"/>
<feature type="compositionally biased region" description="Polar residues" evidence="1">
    <location>
        <begin position="1"/>
        <end position="10"/>
    </location>
</feature>
<dbReference type="VEuPathDB" id="FungiDB:CLCR_04458"/>
<keyword evidence="3" id="KW-1185">Reference proteome</keyword>
<name>A0A1C1CIQ5_9EURO</name>
<proteinExistence type="predicted"/>
<evidence type="ECO:0000313" key="3">
    <source>
        <dbReference type="Proteomes" id="UP000094526"/>
    </source>
</evidence>
<gene>
    <name evidence="2" type="ORF">CLCR_04458</name>
</gene>
<feature type="region of interest" description="Disordered" evidence="1">
    <location>
        <begin position="75"/>
        <end position="94"/>
    </location>
</feature>
<evidence type="ECO:0000313" key="2">
    <source>
        <dbReference type="EMBL" id="OCT48356.1"/>
    </source>
</evidence>
<dbReference type="EMBL" id="LGRB01000012">
    <property type="protein sequence ID" value="OCT48356.1"/>
    <property type="molecule type" value="Genomic_DNA"/>
</dbReference>
<sequence length="94" mass="10688">MGTLGIPSSFQDEDLKERGGTNHPWRGSGTWRGRRDICISSTPFVFVPWDQITSIAEYNAVTNFLPNRIPRSEDLKRQQPRVLECASQWSPPTV</sequence>
<organism evidence="2 3">
    <name type="scientific">Cladophialophora carrionii</name>
    <dbReference type="NCBI Taxonomy" id="86049"/>
    <lineage>
        <taxon>Eukaryota</taxon>
        <taxon>Fungi</taxon>
        <taxon>Dikarya</taxon>
        <taxon>Ascomycota</taxon>
        <taxon>Pezizomycotina</taxon>
        <taxon>Eurotiomycetes</taxon>
        <taxon>Chaetothyriomycetidae</taxon>
        <taxon>Chaetothyriales</taxon>
        <taxon>Herpotrichiellaceae</taxon>
        <taxon>Cladophialophora</taxon>
    </lineage>
</organism>
<dbReference type="Proteomes" id="UP000094526">
    <property type="component" value="Unassembled WGS sequence"/>
</dbReference>
<accession>A0A1C1CIQ5</accession>
<evidence type="ECO:0000256" key="1">
    <source>
        <dbReference type="SAM" id="MobiDB-lite"/>
    </source>
</evidence>
<reference evidence="3" key="1">
    <citation type="submission" date="2015-07" db="EMBL/GenBank/DDBJ databases">
        <authorList>
            <person name="Teixeira M.M."/>
            <person name="Souza R.C."/>
            <person name="Almeida L.G."/>
            <person name="Vicente V.A."/>
            <person name="de Hoog S."/>
            <person name="Bocca A.L."/>
            <person name="de Almeida S.R."/>
            <person name="Vasconcelos A.T."/>
            <person name="Felipe M.S."/>
        </authorList>
    </citation>
    <scope>NUCLEOTIDE SEQUENCE [LARGE SCALE GENOMIC DNA]</scope>
    <source>
        <strain evidence="3">KSF</strain>
    </source>
</reference>
<comment type="caution">
    <text evidence="2">The sequence shown here is derived from an EMBL/GenBank/DDBJ whole genome shotgun (WGS) entry which is preliminary data.</text>
</comment>
<protein>
    <submittedName>
        <fullName evidence="2">Uncharacterized protein</fullName>
    </submittedName>
</protein>